<protein>
    <submittedName>
        <fullName evidence="2">Uncharacterized protein</fullName>
    </submittedName>
</protein>
<feature type="region of interest" description="Disordered" evidence="1">
    <location>
        <begin position="84"/>
        <end position="104"/>
    </location>
</feature>
<evidence type="ECO:0000256" key="1">
    <source>
        <dbReference type="SAM" id="MobiDB-lite"/>
    </source>
</evidence>
<feature type="region of interest" description="Disordered" evidence="1">
    <location>
        <begin position="1"/>
        <end position="25"/>
    </location>
</feature>
<name>M1DXV7_SOLTU</name>
<organism evidence="2 3">
    <name type="scientific">Solanum tuberosum</name>
    <name type="common">Potato</name>
    <dbReference type="NCBI Taxonomy" id="4113"/>
    <lineage>
        <taxon>Eukaryota</taxon>
        <taxon>Viridiplantae</taxon>
        <taxon>Streptophyta</taxon>
        <taxon>Embryophyta</taxon>
        <taxon>Tracheophyta</taxon>
        <taxon>Spermatophyta</taxon>
        <taxon>Magnoliopsida</taxon>
        <taxon>eudicotyledons</taxon>
        <taxon>Gunneridae</taxon>
        <taxon>Pentapetalae</taxon>
        <taxon>asterids</taxon>
        <taxon>lamiids</taxon>
        <taxon>Solanales</taxon>
        <taxon>Solanaceae</taxon>
        <taxon>Solanoideae</taxon>
        <taxon>Solaneae</taxon>
        <taxon>Solanum</taxon>
    </lineage>
</organism>
<dbReference type="InParanoid" id="M1DXV7"/>
<dbReference type="EnsemblPlants" id="PGSC0003DMT400096173">
    <property type="protein sequence ID" value="PGSC0003DMT400096173"/>
    <property type="gene ID" value="PGSC0003DMG400045744"/>
</dbReference>
<reference evidence="3" key="1">
    <citation type="journal article" date="2011" name="Nature">
        <title>Genome sequence and analysis of the tuber crop potato.</title>
        <authorList>
            <consortium name="The Potato Genome Sequencing Consortium"/>
        </authorList>
    </citation>
    <scope>NUCLEOTIDE SEQUENCE [LARGE SCALE GENOMIC DNA]</scope>
    <source>
        <strain evidence="3">cv. DM1-3 516 R44</strain>
    </source>
</reference>
<sequence>MVKVEAHCKRKDKYIPPHNRRNNENKEIKRIEGMLSTILCKVTEQDKELEGLKAYIEGMKRIIWSHSEAVQLLEDLMSHALPQLHPQRNMGRPNEDLANPNNET</sequence>
<accession>M1DXV7</accession>
<reference evidence="2" key="2">
    <citation type="submission" date="2015-06" db="UniProtKB">
        <authorList>
            <consortium name="EnsemblPlants"/>
        </authorList>
    </citation>
    <scope>IDENTIFICATION</scope>
    <source>
        <strain evidence="2">DM1-3 516 R44</strain>
    </source>
</reference>
<dbReference type="Gramene" id="PGSC0003DMT400096173">
    <property type="protein sequence ID" value="PGSC0003DMT400096173"/>
    <property type="gene ID" value="PGSC0003DMG400045744"/>
</dbReference>
<dbReference type="Proteomes" id="UP000011115">
    <property type="component" value="Unassembled WGS sequence"/>
</dbReference>
<dbReference type="PaxDb" id="4113-PGSC0003DMT400096173"/>
<dbReference type="AlphaFoldDB" id="M1DXV7"/>
<dbReference type="HOGENOM" id="CLU_029307_9_2_1"/>
<proteinExistence type="predicted"/>
<evidence type="ECO:0000313" key="2">
    <source>
        <dbReference type="EnsemblPlants" id="PGSC0003DMT400096173"/>
    </source>
</evidence>
<keyword evidence="3" id="KW-1185">Reference proteome</keyword>
<evidence type="ECO:0000313" key="3">
    <source>
        <dbReference type="Proteomes" id="UP000011115"/>
    </source>
</evidence>